<evidence type="ECO:0000313" key="5">
    <source>
        <dbReference type="Proteomes" id="UP000823046"/>
    </source>
</evidence>
<comment type="similarity">
    <text evidence="2">Belongs to the choline/ethanolamine kinase family.</text>
</comment>
<evidence type="ECO:0000256" key="1">
    <source>
        <dbReference type="ARBA" id="ARBA00037883"/>
    </source>
</evidence>
<dbReference type="SUPFAM" id="SSF56112">
    <property type="entry name" value="Protein kinase-like (PK-like)"/>
    <property type="match status" value="1"/>
</dbReference>
<dbReference type="EMBL" id="JADAQX010000184">
    <property type="protein sequence ID" value="KAF8821401.1"/>
    <property type="molecule type" value="Genomic_DNA"/>
</dbReference>
<proteinExistence type="inferred from homology"/>
<reference evidence="4 5" key="1">
    <citation type="journal article" date="2020" name="bioRxiv">
        <title>Metabolic contributions of an alphaproteobacterial endosymbiont in the apicomplexan Cardiosporidium cionae.</title>
        <authorList>
            <person name="Hunter E.S."/>
            <person name="Paight C.J."/>
            <person name="Lane C.E."/>
        </authorList>
    </citation>
    <scope>NUCLEOTIDE SEQUENCE [LARGE SCALE GENOMIC DNA]</scope>
    <source>
        <strain evidence="4">ESH_2018</strain>
    </source>
</reference>
<evidence type="ECO:0000256" key="2">
    <source>
        <dbReference type="ARBA" id="ARBA00038211"/>
    </source>
</evidence>
<dbReference type="Gene3D" id="3.30.200.20">
    <property type="entry name" value="Phosphorylase Kinase, domain 1"/>
    <property type="match status" value="1"/>
</dbReference>
<dbReference type="PANTHER" id="PTHR22603">
    <property type="entry name" value="CHOLINE/ETHANOALAMINE KINASE"/>
    <property type="match status" value="1"/>
</dbReference>
<protein>
    <recommendedName>
        <fullName evidence="3">ethanolamine kinase</fullName>
        <ecNumber evidence="3">2.7.1.82</ecNumber>
    </recommendedName>
</protein>
<dbReference type="Pfam" id="PF01633">
    <property type="entry name" value="Choline_kinase"/>
    <property type="match status" value="1"/>
</dbReference>
<accession>A0ABQ7JBQ6</accession>
<comment type="pathway">
    <text evidence="1">Phospholipid metabolism; phosphatidylethanolamine biosynthesis; phosphatidylethanolamine from ethanolamine: step 1/3.</text>
</comment>
<feature type="non-terminal residue" evidence="4">
    <location>
        <position position="350"/>
    </location>
</feature>
<keyword evidence="5" id="KW-1185">Reference proteome</keyword>
<dbReference type="EC" id="2.7.1.82" evidence="3"/>
<dbReference type="Proteomes" id="UP000823046">
    <property type="component" value="Unassembled WGS sequence"/>
</dbReference>
<evidence type="ECO:0000313" key="4">
    <source>
        <dbReference type="EMBL" id="KAF8821401.1"/>
    </source>
</evidence>
<dbReference type="InterPro" id="IPR011009">
    <property type="entry name" value="Kinase-like_dom_sf"/>
</dbReference>
<evidence type="ECO:0000256" key="3">
    <source>
        <dbReference type="ARBA" id="ARBA00038874"/>
    </source>
</evidence>
<name>A0ABQ7JBQ6_9APIC</name>
<organism evidence="4 5">
    <name type="scientific">Cardiosporidium cionae</name>
    <dbReference type="NCBI Taxonomy" id="476202"/>
    <lineage>
        <taxon>Eukaryota</taxon>
        <taxon>Sar</taxon>
        <taxon>Alveolata</taxon>
        <taxon>Apicomplexa</taxon>
        <taxon>Aconoidasida</taxon>
        <taxon>Nephromycida</taxon>
        <taxon>Cardiosporidium</taxon>
    </lineage>
</organism>
<comment type="caution">
    <text evidence="4">The sequence shown here is derived from an EMBL/GenBank/DDBJ whole genome shotgun (WGS) entry which is preliminary data.</text>
</comment>
<dbReference type="Gene3D" id="3.90.1200.10">
    <property type="match status" value="1"/>
</dbReference>
<sequence>MELSSTVSSTETLLPKALSTLKKYLPNYFGASVFPPTTTESLTSLLDPISRCNTSFKVTLIKGGITNSLLKVTHPEASKRACLIRYYGPKTEHIINRDKERALGIYLENFGIGKKVYTRFEGGQIEEWIWGRSIESNEMGDEQLMPFIAKKLAELHCLYISPTIYVSHYHHINAPMPENLETTSLLWETIWKYYTLCEDKIKEDHPRFKRLTLFNFDAIYQILMEIEDSAKALQSPISICHCDLLSGNIVKLDEGGVEFIDFEYGMPAERAFDIANHFNEYAGFECHWKNFPSETQQRAFLECYAMNHRDKPSVEKLMKETHAFLPVSHCYWGLWSLVQALYSDINFDFW</sequence>
<gene>
    <name evidence="4" type="ORF">IE077_000288</name>
</gene>
<dbReference type="CDD" id="cd05157">
    <property type="entry name" value="ETNK_euk"/>
    <property type="match status" value="1"/>
</dbReference>
<dbReference type="PANTHER" id="PTHR22603:SF66">
    <property type="entry name" value="ETHANOLAMINE KINASE"/>
    <property type="match status" value="1"/>
</dbReference>